<evidence type="ECO:0000313" key="2">
    <source>
        <dbReference type="Proteomes" id="UP000467841"/>
    </source>
</evidence>
<gene>
    <name evidence="1" type="ORF">MERR_LOCUS27894</name>
</gene>
<sequence>MGFEDQEHREDDPLGTSYDLVSLPCGNDHLRCCCVYYESPSYGGSSEGIWAIETPPELRLLCKSSNTLKIPLHNFYCNKAFELKMRITSSYWKNCGQACSVSSILGEESRSSWRKWKIQKLIGEIQRILEESPAVASKKEKMKEETVSSY</sequence>
<evidence type="ECO:0000313" key="1">
    <source>
        <dbReference type="EMBL" id="CAA7040659.1"/>
    </source>
</evidence>
<name>A0A6D2JTX3_9BRAS</name>
<dbReference type="Proteomes" id="UP000467841">
    <property type="component" value="Unassembled WGS sequence"/>
</dbReference>
<dbReference type="EMBL" id="CACVBM020001231">
    <property type="protein sequence ID" value="CAA7040659.1"/>
    <property type="molecule type" value="Genomic_DNA"/>
</dbReference>
<proteinExistence type="predicted"/>
<accession>A0A6D2JTX3</accession>
<reference evidence="1" key="1">
    <citation type="submission" date="2020-01" db="EMBL/GenBank/DDBJ databases">
        <authorList>
            <person name="Mishra B."/>
        </authorList>
    </citation>
    <scope>NUCLEOTIDE SEQUENCE [LARGE SCALE GENOMIC DNA]</scope>
</reference>
<dbReference type="AlphaFoldDB" id="A0A6D2JTX3"/>
<keyword evidence="2" id="KW-1185">Reference proteome</keyword>
<protein>
    <submittedName>
        <fullName evidence="1">Uncharacterized protein</fullName>
    </submittedName>
</protein>
<comment type="caution">
    <text evidence="1">The sequence shown here is derived from an EMBL/GenBank/DDBJ whole genome shotgun (WGS) entry which is preliminary data.</text>
</comment>
<organism evidence="1 2">
    <name type="scientific">Microthlaspi erraticum</name>
    <dbReference type="NCBI Taxonomy" id="1685480"/>
    <lineage>
        <taxon>Eukaryota</taxon>
        <taxon>Viridiplantae</taxon>
        <taxon>Streptophyta</taxon>
        <taxon>Embryophyta</taxon>
        <taxon>Tracheophyta</taxon>
        <taxon>Spermatophyta</taxon>
        <taxon>Magnoliopsida</taxon>
        <taxon>eudicotyledons</taxon>
        <taxon>Gunneridae</taxon>
        <taxon>Pentapetalae</taxon>
        <taxon>rosids</taxon>
        <taxon>malvids</taxon>
        <taxon>Brassicales</taxon>
        <taxon>Brassicaceae</taxon>
        <taxon>Coluteocarpeae</taxon>
        <taxon>Microthlaspi</taxon>
    </lineage>
</organism>